<name>A0ACC0J5Z5_9ERIC</name>
<keyword evidence="2" id="KW-1185">Reference proteome</keyword>
<organism evidence="1 2">
    <name type="scientific">Camellia lanceoleosa</name>
    <dbReference type="NCBI Taxonomy" id="1840588"/>
    <lineage>
        <taxon>Eukaryota</taxon>
        <taxon>Viridiplantae</taxon>
        <taxon>Streptophyta</taxon>
        <taxon>Embryophyta</taxon>
        <taxon>Tracheophyta</taxon>
        <taxon>Spermatophyta</taxon>
        <taxon>Magnoliopsida</taxon>
        <taxon>eudicotyledons</taxon>
        <taxon>Gunneridae</taxon>
        <taxon>Pentapetalae</taxon>
        <taxon>asterids</taxon>
        <taxon>Ericales</taxon>
        <taxon>Theaceae</taxon>
        <taxon>Camellia</taxon>
    </lineage>
</organism>
<gene>
    <name evidence="1" type="ORF">LOK49_LG01G00685</name>
</gene>
<accession>A0ACC0J5Z5</accession>
<proteinExistence type="predicted"/>
<protein>
    <submittedName>
        <fullName evidence="1">3-ketoacyl-CoA thiolase 2, peroxisomal</fullName>
    </submittedName>
</protein>
<evidence type="ECO:0000313" key="2">
    <source>
        <dbReference type="Proteomes" id="UP001060215"/>
    </source>
</evidence>
<reference evidence="1 2" key="1">
    <citation type="journal article" date="2022" name="Plant J.">
        <title>Chromosome-level genome of Camellia lanceoleosa provides a valuable resource for understanding genome evolution and self-incompatibility.</title>
        <authorList>
            <person name="Gong W."/>
            <person name="Xiao S."/>
            <person name="Wang L."/>
            <person name="Liao Z."/>
            <person name="Chang Y."/>
            <person name="Mo W."/>
            <person name="Hu G."/>
            <person name="Li W."/>
            <person name="Zhao G."/>
            <person name="Zhu H."/>
            <person name="Hu X."/>
            <person name="Ji K."/>
            <person name="Xiang X."/>
            <person name="Song Q."/>
            <person name="Yuan D."/>
            <person name="Jin S."/>
            <person name="Zhang L."/>
        </authorList>
    </citation>
    <scope>NUCLEOTIDE SEQUENCE [LARGE SCALE GENOMIC DNA]</scope>
    <source>
        <strain evidence="1">SQ_2022a</strain>
    </source>
</reference>
<dbReference type="EMBL" id="CM045758">
    <property type="protein sequence ID" value="KAI8032933.1"/>
    <property type="molecule type" value="Genomic_DNA"/>
</dbReference>
<evidence type="ECO:0000313" key="1">
    <source>
        <dbReference type="EMBL" id="KAI8032933.1"/>
    </source>
</evidence>
<dbReference type="Proteomes" id="UP001060215">
    <property type="component" value="Chromosome 1"/>
</dbReference>
<sequence>MDKENTHRQRSEPEEKNEEREAMTEREDSRKETKEMNARKEEHFRPSTRSFVAVGVDPAVMGIIPAAAILAAVKSPGLELDDINLFEINEILPLEAKPCILDKSILQCRENILYYIEWTDTWLSILGHGF</sequence>
<comment type="caution">
    <text evidence="1">The sequence shown here is derived from an EMBL/GenBank/DDBJ whole genome shotgun (WGS) entry which is preliminary data.</text>
</comment>